<evidence type="ECO:0000256" key="13">
    <source>
        <dbReference type="ARBA" id="ARBA00023204"/>
    </source>
</evidence>
<dbReference type="GO" id="GO:0006260">
    <property type="term" value="P:DNA replication"/>
    <property type="evidence" value="ECO:0007669"/>
    <property type="project" value="InterPro"/>
</dbReference>
<evidence type="ECO:0000256" key="16">
    <source>
        <dbReference type="NCBIfam" id="TIGR01389"/>
    </source>
</evidence>
<name>A0A9D1LDV0_9BURK</name>
<dbReference type="GO" id="GO:0030894">
    <property type="term" value="C:replisome"/>
    <property type="evidence" value="ECO:0007669"/>
    <property type="project" value="TreeGrafter"/>
</dbReference>
<reference evidence="20" key="1">
    <citation type="submission" date="2020-10" db="EMBL/GenBank/DDBJ databases">
        <authorList>
            <person name="Gilroy R."/>
        </authorList>
    </citation>
    <scope>NUCLEOTIDE SEQUENCE</scope>
    <source>
        <strain evidence="20">7463</strain>
    </source>
</reference>
<keyword evidence="6" id="KW-0227">DNA damage</keyword>
<dbReference type="PROSITE" id="PS51192">
    <property type="entry name" value="HELICASE_ATP_BIND_1"/>
    <property type="match status" value="1"/>
</dbReference>
<keyword evidence="7 20" id="KW-0378">Hydrolase</keyword>
<dbReference type="GO" id="GO:0005524">
    <property type="term" value="F:ATP binding"/>
    <property type="evidence" value="ECO:0007669"/>
    <property type="project" value="UniProtKB-KW"/>
</dbReference>
<evidence type="ECO:0000256" key="4">
    <source>
        <dbReference type="ARBA" id="ARBA00022723"/>
    </source>
</evidence>
<comment type="cofactor">
    <cofactor evidence="1">
        <name>Mg(2+)</name>
        <dbReference type="ChEBI" id="CHEBI:18420"/>
    </cofactor>
</comment>
<dbReference type="NCBIfam" id="TIGR00614">
    <property type="entry name" value="recQ_fam"/>
    <property type="match status" value="1"/>
</dbReference>
<dbReference type="GO" id="GO:0006281">
    <property type="term" value="P:DNA repair"/>
    <property type="evidence" value="ECO:0007669"/>
    <property type="project" value="UniProtKB-KW"/>
</dbReference>
<evidence type="ECO:0000256" key="11">
    <source>
        <dbReference type="ARBA" id="ARBA00023125"/>
    </source>
</evidence>
<dbReference type="GO" id="GO:0043590">
    <property type="term" value="C:bacterial nucleoid"/>
    <property type="evidence" value="ECO:0007669"/>
    <property type="project" value="TreeGrafter"/>
</dbReference>
<comment type="catalytic activity">
    <reaction evidence="15">
        <text>Couples ATP hydrolysis with the unwinding of duplex DNA by translocating in the 3'-5' direction.</text>
        <dbReference type="EC" id="5.6.2.4"/>
    </reaction>
</comment>
<dbReference type="GO" id="GO:0009378">
    <property type="term" value="F:four-way junction helicase activity"/>
    <property type="evidence" value="ECO:0007669"/>
    <property type="project" value="TreeGrafter"/>
</dbReference>
<proteinExistence type="inferred from homology"/>
<dbReference type="InterPro" id="IPR004589">
    <property type="entry name" value="DNA_helicase_ATP-dep_RecQ"/>
</dbReference>
<feature type="domain" description="HRDC" evidence="17">
    <location>
        <begin position="525"/>
        <end position="605"/>
    </location>
</feature>
<sequence>MTAEEILKRYFGYDTFRGFQKEVIQTILSGQDALVLMPTGGGKSVCYQIPALMKEGVTVVVSPLIALMKDQVDMLRDLGIAAAALNSSLTAEQARATYKDLERGAVKLLYIAPERLLKPFTLELLSKLNVNLFAVDEAHCISIWGHDFRPEYQALDRLKEYFPNVPRLALTATADEQTRAEISSRLLNNPRCFIASFDRPNIRYRMYEKGKGYLDSVVRFIHGEHLNESGIVYCATRNKTEAVTKYLQKNGIDALMYHAGMSTEEREANQAAFFDRTCVMVATVAFGMGIDKPDVRFIIHVDMPQSIENFFQETGRAGRDGKPAESVLYYGLDDLVQQRFFIEQSEADPVYKQVCLHKLDSMLGLAESVTCRRIQLLSYFGESMQTPCGNCDNCENPPITRDASEDAQKLLSCIYRCSKTNGLGFGASHVIKVLRGEVNDKIFEKRHDELSTFGIGRDHTMKYWRRILRQLIAKHYVNVNYRTYNVLTVSDRARALLHGQEKFLIRLEGDKQLASRKVMDHDDLDDSEQRLFACLRQWRKNCANQNELAAYNVFPDKTLIQIAKRKPRKPEHLLGISGIGEKRIERYGQAVCQVVKDWYSQETVSSGIGQK</sequence>
<keyword evidence="12" id="KW-0233">DNA recombination</keyword>
<dbReference type="EC" id="5.6.2.4" evidence="16"/>
<dbReference type="PANTHER" id="PTHR13710">
    <property type="entry name" value="DNA HELICASE RECQ FAMILY MEMBER"/>
    <property type="match status" value="1"/>
</dbReference>
<dbReference type="Gene3D" id="3.40.50.300">
    <property type="entry name" value="P-loop containing nucleotide triphosphate hydrolases"/>
    <property type="match status" value="2"/>
</dbReference>
<keyword evidence="5" id="KW-0547">Nucleotide-binding</keyword>
<evidence type="ECO:0000256" key="3">
    <source>
        <dbReference type="ARBA" id="ARBA00005446"/>
    </source>
</evidence>
<keyword evidence="9" id="KW-0862">Zinc</keyword>
<dbReference type="Pfam" id="PF16124">
    <property type="entry name" value="RecQ_Zn_bind"/>
    <property type="match status" value="1"/>
</dbReference>
<dbReference type="InterPro" id="IPR044876">
    <property type="entry name" value="HRDC_dom_sf"/>
</dbReference>
<comment type="cofactor">
    <cofactor evidence="2">
        <name>Zn(2+)</name>
        <dbReference type="ChEBI" id="CHEBI:29105"/>
    </cofactor>
</comment>
<dbReference type="InterPro" id="IPR001650">
    <property type="entry name" value="Helicase_C-like"/>
</dbReference>
<dbReference type="InterPro" id="IPR010997">
    <property type="entry name" value="HRDC-like_sf"/>
</dbReference>
<dbReference type="SMART" id="SM00956">
    <property type="entry name" value="RQC"/>
    <property type="match status" value="1"/>
</dbReference>
<evidence type="ECO:0000256" key="6">
    <source>
        <dbReference type="ARBA" id="ARBA00022763"/>
    </source>
</evidence>
<dbReference type="SUPFAM" id="SSF47819">
    <property type="entry name" value="HRDC-like"/>
    <property type="match status" value="1"/>
</dbReference>
<evidence type="ECO:0000256" key="1">
    <source>
        <dbReference type="ARBA" id="ARBA00001946"/>
    </source>
</evidence>
<evidence type="ECO:0000259" key="19">
    <source>
        <dbReference type="PROSITE" id="PS51194"/>
    </source>
</evidence>
<dbReference type="Gene3D" id="1.10.150.80">
    <property type="entry name" value="HRDC domain"/>
    <property type="match status" value="1"/>
</dbReference>
<dbReference type="EMBL" id="DVMY01000031">
    <property type="protein sequence ID" value="HIU36973.1"/>
    <property type="molecule type" value="Genomic_DNA"/>
</dbReference>
<keyword evidence="4" id="KW-0479">Metal-binding</keyword>
<dbReference type="InterPro" id="IPR011545">
    <property type="entry name" value="DEAD/DEAH_box_helicase_dom"/>
</dbReference>
<dbReference type="FunFam" id="3.40.50.300:FF:000156">
    <property type="entry name" value="ATP-dependent DNA helicase recQ"/>
    <property type="match status" value="1"/>
</dbReference>
<dbReference type="Proteomes" id="UP000824083">
    <property type="component" value="Unassembled WGS sequence"/>
</dbReference>
<dbReference type="GO" id="GO:0046872">
    <property type="term" value="F:metal ion binding"/>
    <property type="evidence" value="ECO:0007669"/>
    <property type="project" value="UniProtKB-KW"/>
</dbReference>
<evidence type="ECO:0000256" key="10">
    <source>
        <dbReference type="ARBA" id="ARBA00022840"/>
    </source>
</evidence>
<dbReference type="GO" id="GO:0006310">
    <property type="term" value="P:DNA recombination"/>
    <property type="evidence" value="ECO:0007669"/>
    <property type="project" value="UniProtKB-UniRule"/>
</dbReference>
<evidence type="ECO:0000256" key="5">
    <source>
        <dbReference type="ARBA" id="ARBA00022741"/>
    </source>
</evidence>
<comment type="caution">
    <text evidence="20">The sequence shown here is derived from an EMBL/GenBank/DDBJ whole genome shotgun (WGS) entry which is preliminary data.</text>
</comment>
<dbReference type="InterPro" id="IPR018982">
    <property type="entry name" value="RQC_domain"/>
</dbReference>
<dbReference type="GO" id="GO:0009432">
    <property type="term" value="P:SOS response"/>
    <property type="evidence" value="ECO:0007669"/>
    <property type="project" value="UniProtKB-UniRule"/>
</dbReference>
<evidence type="ECO:0000256" key="2">
    <source>
        <dbReference type="ARBA" id="ARBA00001947"/>
    </source>
</evidence>
<dbReference type="Gene3D" id="1.10.10.10">
    <property type="entry name" value="Winged helix-like DNA-binding domain superfamily/Winged helix DNA-binding domain"/>
    <property type="match status" value="1"/>
</dbReference>
<keyword evidence="8 20" id="KW-0347">Helicase</keyword>
<dbReference type="InterPro" id="IPR014001">
    <property type="entry name" value="Helicase_ATP-bd"/>
</dbReference>
<dbReference type="NCBIfam" id="TIGR01389">
    <property type="entry name" value="recQ"/>
    <property type="match status" value="1"/>
</dbReference>
<dbReference type="PANTHER" id="PTHR13710:SF105">
    <property type="entry name" value="ATP-DEPENDENT DNA HELICASE Q1"/>
    <property type="match status" value="1"/>
</dbReference>
<evidence type="ECO:0000256" key="8">
    <source>
        <dbReference type="ARBA" id="ARBA00022806"/>
    </source>
</evidence>
<dbReference type="PROSITE" id="PS50967">
    <property type="entry name" value="HRDC"/>
    <property type="match status" value="1"/>
</dbReference>
<dbReference type="SUPFAM" id="SSF52540">
    <property type="entry name" value="P-loop containing nucleoside triphosphate hydrolases"/>
    <property type="match status" value="2"/>
</dbReference>
<dbReference type="FunFam" id="3.40.50.300:FF:000296">
    <property type="entry name" value="ATP-dependent DNA helicase RecQ"/>
    <property type="match status" value="1"/>
</dbReference>
<dbReference type="AlphaFoldDB" id="A0A9D1LDV0"/>
<keyword evidence="10" id="KW-0067">ATP-binding</keyword>
<reference evidence="20" key="2">
    <citation type="journal article" date="2021" name="PeerJ">
        <title>Extensive microbial diversity within the chicken gut microbiome revealed by metagenomics and culture.</title>
        <authorList>
            <person name="Gilroy R."/>
            <person name="Ravi A."/>
            <person name="Getino M."/>
            <person name="Pursley I."/>
            <person name="Horton D.L."/>
            <person name="Alikhan N.F."/>
            <person name="Baker D."/>
            <person name="Gharbi K."/>
            <person name="Hall N."/>
            <person name="Watson M."/>
            <person name="Adriaenssens E.M."/>
            <person name="Foster-Nyarko E."/>
            <person name="Jarju S."/>
            <person name="Secka A."/>
            <person name="Antonio M."/>
            <person name="Oren A."/>
            <person name="Chaudhuri R.R."/>
            <person name="La Ragione R."/>
            <person name="Hildebrand F."/>
            <person name="Pallen M.J."/>
        </authorList>
    </citation>
    <scope>NUCLEOTIDE SEQUENCE</scope>
    <source>
        <strain evidence="20">7463</strain>
    </source>
</reference>
<dbReference type="SMART" id="SM00490">
    <property type="entry name" value="HELICc"/>
    <property type="match status" value="1"/>
</dbReference>
<dbReference type="InterPro" id="IPR002121">
    <property type="entry name" value="HRDC_dom"/>
</dbReference>
<evidence type="ECO:0000256" key="15">
    <source>
        <dbReference type="ARBA" id="ARBA00034617"/>
    </source>
</evidence>
<evidence type="ECO:0000259" key="17">
    <source>
        <dbReference type="PROSITE" id="PS50967"/>
    </source>
</evidence>
<feature type="domain" description="Helicase ATP-binding" evidence="18">
    <location>
        <begin position="24"/>
        <end position="192"/>
    </location>
</feature>
<evidence type="ECO:0000256" key="14">
    <source>
        <dbReference type="ARBA" id="ARBA00023235"/>
    </source>
</evidence>
<comment type="similarity">
    <text evidence="3">Belongs to the helicase family. RecQ subfamily.</text>
</comment>
<dbReference type="PROSITE" id="PS51194">
    <property type="entry name" value="HELICASE_CTER"/>
    <property type="match status" value="1"/>
</dbReference>
<dbReference type="GO" id="GO:0016787">
    <property type="term" value="F:hydrolase activity"/>
    <property type="evidence" value="ECO:0007669"/>
    <property type="project" value="UniProtKB-KW"/>
</dbReference>
<evidence type="ECO:0000256" key="12">
    <source>
        <dbReference type="ARBA" id="ARBA00023172"/>
    </source>
</evidence>
<dbReference type="Pfam" id="PF09382">
    <property type="entry name" value="RQC"/>
    <property type="match status" value="1"/>
</dbReference>
<gene>
    <name evidence="20" type="primary">recQ</name>
    <name evidence="20" type="ORF">IAC56_01675</name>
</gene>
<evidence type="ECO:0000259" key="18">
    <source>
        <dbReference type="PROSITE" id="PS51192"/>
    </source>
</evidence>
<dbReference type="Pfam" id="PF00271">
    <property type="entry name" value="Helicase_C"/>
    <property type="match status" value="1"/>
</dbReference>
<dbReference type="GO" id="GO:0005737">
    <property type="term" value="C:cytoplasm"/>
    <property type="evidence" value="ECO:0007669"/>
    <property type="project" value="TreeGrafter"/>
</dbReference>
<accession>A0A9D1LDV0</accession>
<evidence type="ECO:0000313" key="20">
    <source>
        <dbReference type="EMBL" id="HIU36973.1"/>
    </source>
</evidence>
<dbReference type="SMART" id="SM00487">
    <property type="entry name" value="DEXDc"/>
    <property type="match status" value="1"/>
</dbReference>
<dbReference type="CDD" id="cd17920">
    <property type="entry name" value="DEXHc_RecQ"/>
    <property type="match status" value="1"/>
</dbReference>
<dbReference type="CDD" id="cd18794">
    <property type="entry name" value="SF2_C_RecQ"/>
    <property type="match status" value="1"/>
</dbReference>
<evidence type="ECO:0000313" key="21">
    <source>
        <dbReference type="Proteomes" id="UP000824083"/>
    </source>
</evidence>
<keyword evidence="11" id="KW-0238">DNA-binding</keyword>
<keyword evidence="13" id="KW-0234">DNA repair</keyword>
<keyword evidence="14" id="KW-0413">Isomerase</keyword>
<dbReference type="InterPro" id="IPR006293">
    <property type="entry name" value="DNA_helicase_ATP-dep_RecQ_bac"/>
</dbReference>
<dbReference type="GO" id="GO:0043138">
    <property type="term" value="F:3'-5' DNA helicase activity"/>
    <property type="evidence" value="ECO:0007669"/>
    <property type="project" value="UniProtKB-EC"/>
</dbReference>
<dbReference type="Pfam" id="PF00570">
    <property type="entry name" value="HRDC"/>
    <property type="match status" value="1"/>
</dbReference>
<dbReference type="InterPro" id="IPR032284">
    <property type="entry name" value="RecQ_Zn-bd"/>
</dbReference>
<dbReference type="Pfam" id="PF00270">
    <property type="entry name" value="DEAD"/>
    <property type="match status" value="1"/>
</dbReference>
<dbReference type="InterPro" id="IPR036388">
    <property type="entry name" value="WH-like_DNA-bd_sf"/>
</dbReference>
<feature type="domain" description="Helicase C-terminal" evidence="19">
    <location>
        <begin position="213"/>
        <end position="362"/>
    </location>
</feature>
<dbReference type="SMART" id="SM00341">
    <property type="entry name" value="HRDC"/>
    <property type="match status" value="1"/>
</dbReference>
<evidence type="ECO:0000256" key="9">
    <source>
        <dbReference type="ARBA" id="ARBA00022833"/>
    </source>
</evidence>
<protein>
    <recommendedName>
        <fullName evidence="16">DNA helicase RecQ</fullName>
        <ecNumber evidence="16">5.6.2.4</ecNumber>
    </recommendedName>
</protein>
<evidence type="ECO:0000256" key="7">
    <source>
        <dbReference type="ARBA" id="ARBA00022801"/>
    </source>
</evidence>
<organism evidence="20 21">
    <name type="scientific">Candidatus Aphodousia faecigallinarum</name>
    <dbReference type="NCBI Taxonomy" id="2840677"/>
    <lineage>
        <taxon>Bacteria</taxon>
        <taxon>Pseudomonadati</taxon>
        <taxon>Pseudomonadota</taxon>
        <taxon>Betaproteobacteria</taxon>
        <taxon>Burkholderiales</taxon>
        <taxon>Sutterellaceae</taxon>
        <taxon>Sutterellaceae incertae sedis</taxon>
        <taxon>Candidatus Aphodousia</taxon>
    </lineage>
</organism>
<dbReference type="InterPro" id="IPR027417">
    <property type="entry name" value="P-loop_NTPase"/>
</dbReference>
<dbReference type="GO" id="GO:0003677">
    <property type="term" value="F:DNA binding"/>
    <property type="evidence" value="ECO:0007669"/>
    <property type="project" value="UniProtKB-KW"/>
</dbReference>